<feature type="transmembrane region" description="Helical" evidence="1">
    <location>
        <begin position="26"/>
        <end position="43"/>
    </location>
</feature>
<dbReference type="InParanoid" id="A0A078BBI7"/>
<dbReference type="EMBL" id="CCKQ01019730">
    <property type="protein sequence ID" value="CDW91764.1"/>
    <property type="molecule type" value="Genomic_DNA"/>
</dbReference>
<dbReference type="Proteomes" id="UP000039865">
    <property type="component" value="Unassembled WGS sequence"/>
</dbReference>
<gene>
    <name evidence="2" type="primary">Contig14188.g15121</name>
    <name evidence="2" type="ORF">STYLEM_20925</name>
</gene>
<keyword evidence="1" id="KW-0472">Membrane</keyword>
<proteinExistence type="predicted"/>
<organism evidence="2 3">
    <name type="scientific">Stylonychia lemnae</name>
    <name type="common">Ciliate</name>
    <dbReference type="NCBI Taxonomy" id="5949"/>
    <lineage>
        <taxon>Eukaryota</taxon>
        <taxon>Sar</taxon>
        <taxon>Alveolata</taxon>
        <taxon>Ciliophora</taxon>
        <taxon>Intramacronucleata</taxon>
        <taxon>Spirotrichea</taxon>
        <taxon>Stichotrichia</taxon>
        <taxon>Sporadotrichida</taxon>
        <taxon>Oxytrichidae</taxon>
        <taxon>Stylonychinae</taxon>
        <taxon>Stylonychia</taxon>
    </lineage>
</organism>
<accession>A0A078BBI7</accession>
<feature type="transmembrane region" description="Helical" evidence="1">
    <location>
        <begin position="55"/>
        <end position="74"/>
    </location>
</feature>
<keyword evidence="3" id="KW-1185">Reference proteome</keyword>
<name>A0A078BBI7_STYLE</name>
<sequence length="158" mass="18317">MLRIAQVLVGRLMIFDAIKQANVRKLGLISTALMMTSSYFGYFSYYADPYIAYKFYGWVGLTTFMTTMQLGRMIQTRSSITRLYLMQNGIVARVETAKGEIVDVPLSSIEIKKVDSVMKYLRVHINHKEYFIKIMDSDYFDPELLFAVIHKDVQKIDL</sequence>
<reference evidence="2 3" key="1">
    <citation type="submission" date="2014-06" db="EMBL/GenBank/DDBJ databases">
        <authorList>
            <person name="Swart Estienne"/>
        </authorList>
    </citation>
    <scope>NUCLEOTIDE SEQUENCE [LARGE SCALE GENOMIC DNA]</scope>
    <source>
        <strain evidence="2 3">130c</strain>
    </source>
</reference>
<evidence type="ECO:0000313" key="2">
    <source>
        <dbReference type="EMBL" id="CDW91764.1"/>
    </source>
</evidence>
<evidence type="ECO:0000256" key="1">
    <source>
        <dbReference type="SAM" id="Phobius"/>
    </source>
</evidence>
<keyword evidence="1" id="KW-0812">Transmembrane</keyword>
<protein>
    <submittedName>
        <fullName evidence="2">Uncharacterized protein</fullName>
    </submittedName>
</protein>
<keyword evidence="1" id="KW-1133">Transmembrane helix</keyword>
<dbReference type="AlphaFoldDB" id="A0A078BBI7"/>
<evidence type="ECO:0000313" key="3">
    <source>
        <dbReference type="Proteomes" id="UP000039865"/>
    </source>
</evidence>